<evidence type="ECO:0000313" key="2">
    <source>
        <dbReference type="Proteomes" id="UP000186559"/>
    </source>
</evidence>
<dbReference type="EMBL" id="CP014796">
    <property type="protein sequence ID" value="APX21566.1"/>
    <property type="molecule type" value="Genomic_DNA"/>
</dbReference>
<dbReference type="AlphaFoldDB" id="A0A1U7D0G4"/>
<reference evidence="1 2" key="1">
    <citation type="submission" date="2016-03" db="EMBL/GenBank/DDBJ databases">
        <title>Deep-sea bacteria in the southern Pacific.</title>
        <authorList>
            <person name="Tang K."/>
        </authorList>
    </citation>
    <scope>NUCLEOTIDE SEQUENCE [LARGE SCALE GENOMIC DNA]</scope>
    <source>
        <strain evidence="1 2">JLT2016</strain>
    </source>
</reference>
<protein>
    <submittedName>
        <fullName evidence="1">Uncharacterized protein</fullName>
    </submittedName>
</protein>
<evidence type="ECO:0000313" key="1">
    <source>
        <dbReference type="EMBL" id="APX21566.1"/>
    </source>
</evidence>
<dbReference type="KEGG" id="tpro:Ga0080559_TMP770"/>
<name>A0A1U7D0G4_9RHOB</name>
<sequence length="37" mass="3760">MFPGGVAVEDMAHPAPAFVNAVEVIGQVHVGTAKQGK</sequence>
<keyword evidence="2" id="KW-1185">Reference proteome</keyword>
<accession>A0A1U7D0G4</accession>
<proteinExistence type="predicted"/>
<organism evidence="1 2">
    <name type="scientific">Salipiger profundus</name>
    <dbReference type="NCBI Taxonomy" id="1229727"/>
    <lineage>
        <taxon>Bacteria</taxon>
        <taxon>Pseudomonadati</taxon>
        <taxon>Pseudomonadota</taxon>
        <taxon>Alphaproteobacteria</taxon>
        <taxon>Rhodobacterales</taxon>
        <taxon>Roseobacteraceae</taxon>
        <taxon>Salipiger</taxon>
    </lineage>
</organism>
<gene>
    <name evidence="1" type="ORF">Ga0080559_TMP770</name>
</gene>
<dbReference type="Proteomes" id="UP000186559">
    <property type="component" value="Chromosome"/>
</dbReference>